<dbReference type="AlphaFoldDB" id="A0AAE0U5E9"/>
<gene>
    <name evidence="2" type="ORF">B0H63DRAFT_132569</name>
</gene>
<reference evidence="2" key="2">
    <citation type="submission" date="2023-06" db="EMBL/GenBank/DDBJ databases">
        <authorList>
            <consortium name="Lawrence Berkeley National Laboratory"/>
            <person name="Haridas S."/>
            <person name="Hensen N."/>
            <person name="Bonometti L."/>
            <person name="Westerberg I."/>
            <person name="Brannstrom I.O."/>
            <person name="Guillou S."/>
            <person name="Cros-Aarteil S."/>
            <person name="Calhoun S."/>
            <person name="Kuo A."/>
            <person name="Mondo S."/>
            <person name="Pangilinan J."/>
            <person name="Riley R."/>
            <person name="LaButti K."/>
            <person name="Andreopoulos B."/>
            <person name="Lipzen A."/>
            <person name="Chen C."/>
            <person name="Yanf M."/>
            <person name="Daum C."/>
            <person name="Ng V."/>
            <person name="Clum A."/>
            <person name="Steindorff A."/>
            <person name="Ohm R."/>
            <person name="Martin F."/>
            <person name="Silar P."/>
            <person name="Natvig D."/>
            <person name="Lalanne C."/>
            <person name="Gautier V."/>
            <person name="Ament-velasquez S.L."/>
            <person name="Kruys A."/>
            <person name="Hutchinson M.I."/>
            <person name="Powell A.J."/>
            <person name="Barry K."/>
            <person name="Miller A.N."/>
            <person name="Grigoriev I.V."/>
            <person name="Debuchy R."/>
            <person name="Gladieux P."/>
            <person name="Thoren M.H."/>
            <person name="Johannesson H."/>
        </authorList>
    </citation>
    <scope>NUCLEOTIDE SEQUENCE</scope>
    <source>
        <strain evidence="2">CBS 232.78</strain>
    </source>
</reference>
<keyword evidence="3" id="KW-1185">Reference proteome</keyword>
<protein>
    <recommendedName>
        <fullName evidence="4">Secreted protein</fullName>
    </recommendedName>
</protein>
<sequence>MHAPLFQFLCALFFFSERAARTGHSISLSGLRHRLVSGRYPQWTMVSSASETCQGSGLGWDFRLFLFVPPVSTDSLTNNLYLLCKRLLLDLPRPY</sequence>
<evidence type="ECO:0000313" key="3">
    <source>
        <dbReference type="Proteomes" id="UP001285441"/>
    </source>
</evidence>
<feature type="signal peptide" evidence="1">
    <location>
        <begin position="1"/>
        <end position="20"/>
    </location>
</feature>
<keyword evidence="1" id="KW-0732">Signal</keyword>
<proteinExistence type="predicted"/>
<evidence type="ECO:0000313" key="2">
    <source>
        <dbReference type="EMBL" id="KAK3391134.1"/>
    </source>
</evidence>
<comment type="caution">
    <text evidence="2">The sequence shown here is derived from an EMBL/GenBank/DDBJ whole genome shotgun (WGS) entry which is preliminary data.</text>
</comment>
<evidence type="ECO:0000256" key="1">
    <source>
        <dbReference type="SAM" id="SignalP"/>
    </source>
</evidence>
<accession>A0AAE0U5E9</accession>
<organism evidence="2 3">
    <name type="scientific">Podospora didyma</name>
    <dbReference type="NCBI Taxonomy" id="330526"/>
    <lineage>
        <taxon>Eukaryota</taxon>
        <taxon>Fungi</taxon>
        <taxon>Dikarya</taxon>
        <taxon>Ascomycota</taxon>
        <taxon>Pezizomycotina</taxon>
        <taxon>Sordariomycetes</taxon>
        <taxon>Sordariomycetidae</taxon>
        <taxon>Sordariales</taxon>
        <taxon>Podosporaceae</taxon>
        <taxon>Podospora</taxon>
    </lineage>
</organism>
<dbReference type="EMBL" id="JAULSW010000002">
    <property type="protein sequence ID" value="KAK3391134.1"/>
    <property type="molecule type" value="Genomic_DNA"/>
</dbReference>
<evidence type="ECO:0008006" key="4">
    <source>
        <dbReference type="Google" id="ProtNLM"/>
    </source>
</evidence>
<name>A0AAE0U5E9_9PEZI</name>
<reference evidence="2" key="1">
    <citation type="journal article" date="2023" name="Mol. Phylogenet. Evol.">
        <title>Genome-scale phylogeny and comparative genomics of the fungal order Sordariales.</title>
        <authorList>
            <person name="Hensen N."/>
            <person name="Bonometti L."/>
            <person name="Westerberg I."/>
            <person name="Brannstrom I.O."/>
            <person name="Guillou S."/>
            <person name="Cros-Aarteil S."/>
            <person name="Calhoun S."/>
            <person name="Haridas S."/>
            <person name="Kuo A."/>
            <person name="Mondo S."/>
            <person name="Pangilinan J."/>
            <person name="Riley R."/>
            <person name="LaButti K."/>
            <person name="Andreopoulos B."/>
            <person name="Lipzen A."/>
            <person name="Chen C."/>
            <person name="Yan M."/>
            <person name="Daum C."/>
            <person name="Ng V."/>
            <person name="Clum A."/>
            <person name="Steindorff A."/>
            <person name="Ohm R.A."/>
            <person name="Martin F."/>
            <person name="Silar P."/>
            <person name="Natvig D.O."/>
            <person name="Lalanne C."/>
            <person name="Gautier V."/>
            <person name="Ament-Velasquez S.L."/>
            <person name="Kruys A."/>
            <person name="Hutchinson M.I."/>
            <person name="Powell A.J."/>
            <person name="Barry K."/>
            <person name="Miller A.N."/>
            <person name="Grigoriev I.V."/>
            <person name="Debuchy R."/>
            <person name="Gladieux P."/>
            <person name="Hiltunen Thoren M."/>
            <person name="Johannesson H."/>
        </authorList>
    </citation>
    <scope>NUCLEOTIDE SEQUENCE</scope>
    <source>
        <strain evidence="2">CBS 232.78</strain>
    </source>
</reference>
<dbReference type="Proteomes" id="UP001285441">
    <property type="component" value="Unassembled WGS sequence"/>
</dbReference>
<feature type="chain" id="PRO_5041932865" description="Secreted protein" evidence="1">
    <location>
        <begin position="21"/>
        <end position="95"/>
    </location>
</feature>